<dbReference type="PANTHER" id="PTHR11960">
    <property type="entry name" value="EUKARYOTIC TRANSLATION INITIATION FACTOR 4E RELATED"/>
    <property type="match status" value="1"/>
</dbReference>
<dbReference type="InterPro" id="IPR001040">
    <property type="entry name" value="TIF_eIF_4E"/>
</dbReference>
<evidence type="ECO:0000256" key="2">
    <source>
        <dbReference type="ARBA" id="ARBA00022845"/>
    </source>
</evidence>
<keyword evidence="4 5" id="KW-0648">Protein biosynthesis</keyword>
<reference evidence="7" key="1">
    <citation type="submission" date="2022-10" db="EMBL/GenBank/DDBJ databases">
        <title>Culturing micro-colonial fungi from biological soil crusts in the Mojave desert and describing Neophaeococcomyces mojavensis, and introducing the new genera and species Taxawa tesnikishii.</title>
        <authorList>
            <person name="Kurbessoian T."/>
            <person name="Stajich J.E."/>
        </authorList>
    </citation>
    <scope>NUCLEOTIDE SEQUENCE</scope>
    <source>
        <strain evidence="7">TK_41</strain>
    </source>
</reference>
<evidence type="ECO:0000256" key="5">
    <source>
        <dbReference type="RuleBase" id="RU004374"/>
    </source>
</evidence>
<evidence type="ECO:0000256" key="1">
    <source>
        <dbReference type="ARBA" id="ARBA00022540"/>
    </source>
</evidence>
<dbReference type="GO" id="GO:0016281">
    <property type="term" value="C:eukaryotic translation initiation factor 4F complex"/>
    <property type="evidence" value="ECO:0007669"/>
    <property type="project" value="TreeGrafter"/>
</dbReference>
<dbReference type="GO" id="GO:0000340">
    <property type="term" value="F:RNA 7-methylguanosine cap binding"/>
    <property type="evidence" value="ECO:0007669"/>
    <property type="project" value="TreeGrafter"/>
</dbReference>
<dbReference type="AlphaFoldDB" id="A0AA38X043"/>
<dbReference type="PANTHER" id="PTHR11960:SF66">
    <property type="entry name" value="EUKARYOTIC TRANSLATION INITIATION FACTOR 4E TYPE 3"/>
    <property type="match status" value="1"/>
</dbReference>
<dbReference type="EMBL" id="JAPDRK010000019">
    <property type="protein sequence ID" value="KAJ9604323.1"/>
    <property type="molecule type" value="Genomic_DNA"/>
</dbReference>
<proteinExistence type="inferred from homology"/>
<organism evidence="7 8">
    <name type="scientific">Cladophialophora chaetospira</name>
    <dbReference type="NCBI Taxonomy" id="386627"/>
    <lineage>
        <taxon>Eukaryota</taxon>
        <taxon>Fungi</taxon>
        <taxon>Dikarya</taxon>
        <taxon>Ascomycota</taxon>
        <taxon>Pezizomycotina</taxon>
        <taxon>Eurotiomycetes</taxon>
        <taxon>Chaetothyriomycetidae</taxon>
        <taxon>Chaetothyriales</taxon>
        <taxon>Herpotrichiellaceae</taxon>
        <taxon>Cladophialophora</taxon>
    </lineage>
</organism>
<comment type="caution">
    <text evidence="7">The sequence shown here is derived from an EMBL/GenBank/DDBJ whole genome shotgun (WGS) entry which is preliminary data.</text>
</comment>
<accession>A0AA38X043</accession>
<dbReference type="Gene3D" id="3.30.760.10">
    <property type="entry name" value="RNA Cap, Translation Initiation Factor Eif4e"/>
    <property type="match status" value="1"/>
</dbReference>
<evidence type="ECO:0000256" key="4">
    <source>
        <dbReference type="ARBA" id="ARBA00022917"/>
    </source>
</evidence>
<keyword evidence="3 5" id="KW-0694">RNA-binding</keyword>
<feature type="compositionally biased region" description="Low complexity" evidence="6">
    <location>
        <begin position="1"/>
        <end position="18"/>
    </location>
</feature>
<keyword evidence="8" id="KW-1185">Reference proteome</keyword>
<dbReference type="GO" id="GO:0003743">
    <property type="term" value="F:translation initiation factor activity"/>
    <property type="evidence" value="ECO:0007669"/>
    <property type="project" value="UniProtKB-KW"/>
</dbReference>
<evidence type="ECO:0000313" key="8">
    <source>
        <dbReference type="Proteomes" id="UP001172673"/>
    </source>
</evidence>
<sequence length="307" mass="34287">MSSTATTTMLHTTLTLPSLAPPDSTIRAPKSEPESRPGLPRRSSSLHKLLITKLRPLPFQYMWSVWHSKSSASMPAPQAIPLTQAQQLDVYHLNLLVDSVADIGAFYRIFNNLPWSSVRQKDSIHIFRAGVRPLWEDEENRKGGRWLLRVRPDFESELDGTTTGLSNGKRKDVRTWEEVCLLCLGGELQSVIAQERDHILGVSFSPRNNFTHISIWTKQGDNQRSILLLERAILSGLSADLRPKSSADFNYRKHADKIGYTSGVGFPMIQSRQQLQVQMMGPFLPPLPSIGAAVMSRPGPIRALTVG</sequence>
<feature type="region of interest" description="Disordered" evidence="6">
    <location>
        <begin position="1"/>
        <end position="43"/>
    </location>
</feature>
<evidence type="ECO:0000256" key="6">
    <source>
        <dbReference type="SAM" id="MobiDB-lite"/>
    </source>
</evidence>
<dbReference type="SUPFAM" id="SSF55418">
    <property type="entry name" value="eIF4e-like"/>
    <property type="match status" value="1"/>
</dbReference>
<dbReference type="GO" id="GO:0006417">
    <property type="term" value="P:regulation of translation"/>
    <property type="evidence" value="ECO:0007669"/>
    <property type="project" value="UniProtKB-KW"/>
</dbReference>
<comment type="similarity">
    <text evidence="5">Belongs to the eukaryotic initiation factor 4E family.</text>
</comment>
<evidence type="ECO:0000313" key="7">
    <source>
        <dbReference type="EMBL" id="KAJ9604323.1"/>
    </source>
</evidence>
<gene>
    <name evidence="7" type="ORF">H2200_011157</name>
</gene>
<dbReference type="Pfam" id="PF01652">
    <property type="entry name" value="IF4E"/>
    <property type="match status" value="1"/>
</dbReference>
<keyword evidence="1 5" id="KW-0396">Initiation factor</keyword>
<dbReference type="InterPro" id="IPR023398">
    <property type="entry name" value="TIF_eIF4e-like"/>
</dbReference>
<dbReference type="Proteomes" id="UP001172673">
    <property type="component" value="Unassembled WGS sequence"/>
</dbReference>
<keyword evidence="2" id="KW-0810">Translation regulation</keyword>
<protein>
    <recommendedName>
        <fullName evidence="9">Eukaryotic translation initiation factor 4E type 3</fullName>
    </recommendedName>
</protein>
<evidence type="ECO:0000256" key="3">
    <source>
        <dbReference type="ARBA" id="ARBA00022884"/>
    </source>
</evidence>
<evidence type="ECO:0008006" key="9">
    <source>
        <dbReference type="Google" id="ProtNLM"/>
    </source>
</evidence>
<name>A0AA38X043_9EURO</name>